<dbReference type="Pfam" id="PF00149">
    <property type="entry name" value="Metallophos"/>
    <property type="match status" value="1"/>
</dbReference>
<feature type="domain" description="Calcineurin-like phosphoesterase" evidence="3">
    <location>
        <begin position="130"/>
        <end position="321"/>
    </location>
</feature>
<dbReference type="InterPro" id="IPR041792">
    <property type="entry name" value="MPP_PAP"/>
</dbReference>
<dbReference type="AlphaFoldDB" id="A0A381WEH6"/>
<evidence type="ECO:0008006" key="7">
    <source>
        <dbReference type="Google" id="ProtNLM"/>
    </source>
</evidence>
<keyword evidence="1" id="KW-0732">Signal</keyword>
<dbReference type="SUPFAM" id="SSF49363">
    <property type="entry name" value="Purple acid phosphatase, N-terminal domain"/>
    <property type="match status" value="1"/>
</dbReference>
<protein>
    <recommendedName>
        <fullName evidence="7">Purple acid phosphatase</fullName>
    </recommendedName>
</protein>
<dbReference type="Pfam" id="PF14008">
    <property type="entry name" value="Metallophos_C"/>
    <property type="match status" value="1"/>
</dbReference>
<dbReference type="InterPro" id="IPR003961">
    <property type="entry name" value="FN3_dom"/>
</dbReference>
<dbReference type="InterPro" id="IPR004843">
    <property type="entry name" value="Calcineurin-like_PHP"/>
</dbReference>
<dbReference type="GO" id="GO:0046872">
    <property type="term" value="F:metal ion binding"/>
    <property type="evidence" value="ECO:0007669"/>
    <property type="project" value="InterPro"/>
</dbReference>
<dbReference type="GO" id="GO:0003993">
    <property type="term" value="F:acid phosphatase activity"/>
    <property type="evidence" value="ECO:0007669"/>
    <property type="project" value="InterPro"/>
</dbReference>
<sequence length="474" mass="53491">MRCITLLLIFVLGTLVISTNVESAEPEQVHLATNGIPGEMVVQWGTEEDTTAFCNSDNTVEYGTSQDSLNFSEEGDDDMYLWTTCTHTTILSGLTSNTTYYYRVGGSGEWSDVFSFRTLEENPESIQIGAIADHGTSSNAQETTSNMVPVDFDLVIHAGDISYANGAGSGNGIGDQSVWDEYQNQIEMIASKSPHMYAPGNHEEDAEPYGFDAYESRFYSPGSNSFWYSFDFEYIHFVSISSEHDYDPGSSQYTWLENDLEDADGNRENVPWVIVFAHRPMYSSNGEGDGHGSEIEFRDAMESLLFDYNIDLAIWGHDHHYERTYPVFEEQVYANNFGSYDDPYYLPEAPIHIVAGMAGRSIYDGFEEPQPEWSAYRELSYGYTQFEVTKSGTLHYEFIRNSDGIVSDEFWIVQSLDYEPSGTIDYPETGTNQTNETEEKDIIDKIKELNYANAPISILIVTVVAIFKSRLREV</sequence>
<gene>
    <name evidence="6" type="ORF">METZ01_LOCUS103177</name>
</gene>
<dbReference type="CDD" id="cd00063">
    <property type="entry name" value="FN3"/>
    <property type="match status" value="1"/>
</dbReference>
<feature type="domain" description="Purple acid phosphatase N-terminal" evidence="5">
    <location>
        <begin position="26"/>
        <end position="118"/>
    </location>
</feature>
<name>A0A381WEH6_9ZZZZ</name>
<dbReference type="InterPro" id="IPR015914">
    <property type="entry name" value="PAPs_N"/>
</dbReference>
<dbReference type="PANTHER" id="PTHR45867">
    <property type="entry name" value="PURPLE ACID PHOSPHATASE"/>
    <property type="match status" value="1"/>
</dbReference>
<feature type="domain" description="Purple acid phosphatase C-terminal" evidence="4">
    <location>
        <begin position="349"/>
        <end position="409"/>
    </location>
</feature>
<organism evidence="6">
    <name type="scientific">marine metagenome</name>
    <dbReference type="NCBI Taxonomy" id="408172"/>
    <lineage>
        <taxon>unclassified sequences</taxon>
        <taxon>metagenomes</taxon>
        <taxon>ecological metagenomes</taxon>
    </lineage>
</organism>
<evidence type="ECO:0000256" key="1">
    <source>
        <dbReference type="ARBA" id="ARBA00022729"/>
    </source>
</evidence>
<reference evidence="6" key="1">
    <citation type="submission" date="2018-05" db="EMBL/GenBank/DDBJ databases">
        <authorList>
            <person name="Lanie J.A."/>
            <person name="Ng W.-L."/>
            <person name="Kazmierczak K.M."/>
            <person name="Andrzejewski T.M."/>
            <person name="Davidsen T.M."/>
            <person name="Wayne K.J."/>
            <person name="Tettelin H."/>
            <person name="Glass J.I."/>
            <person name="Rusch D."/>
            <person name="Podicherti R."/>
            <person name="Tsui H.-C.T."/>
            <person name="Winkler M.E."/>
        </authorList>
    </citation>
    <scope>NUCLEOTIDE SEQUENCE</scope>
</reference>
<evidence type="ECO:0000259" key="5">
    <source>
        <dbReference type="Pfam" id="PF16656"/>
    </source>
</evidence>
<proteinExistence type="predicted"/>
<dbReference type="Gene3D" id="3.60.21.10">
    <property type="match status" value="1"/>
</dbReference>
<accession>A0A381WEH6</accession>
<dbReference type="SUPFAM" id="SSF56300">
    <property type="entry name" value="Metallo-dependent phosphatases"/>
    <property type="match status" value="1"/>
</dbReference>
<keyword evidence="2" id="KW-0325">Glycoprotein</keyword>
<dbReference type="EMBL" id="UINC01011396">
    <property type="protein sequence ID" value="SVA50323.1"/>
    <property type="molecule type" value="Genomic_DNA"/>
</dbReference>
<evidence type="ECO:0000256" key="2">
    <source>
        <dbReference type="ARBA" id="ARBA00023180"/>
    </source>
</evidence>
<evidence type="ECO:0000259" key="3">
    <source>
        <dbReference type="Pfam" id="PF00149"/>
    </source>
</evidence>
<dbReference type="Gene3D" id="2.60.40.380">
    <property type="entry name" value="Purple acid phosphatase-like, N-terminal"/>
    <property type="match status" value="1"/>
</dbReference>
<dbReference type="InterPro" id="IPR025733">
    <property type="entry name" value="PAPs_C"/>
</dbReference>
<dbReference type="InterPro" id="IPR029052">
    <property type="entry name" value="Metallo-depent_PP-like"/>
</dbReference>
<dbReference type="CDD" id="cd00839">
    <property type="entry name" value="MPP_PAPs"/>
    <property type="match status" value="1"/>
</dbReference>
<evidence type="ECO:0000313" key="6">
    <source>
        <dbReference type="EMBL" id="SVA50323.1"/>
    </source>
</evidence>
<evidence type="ECO:0000259" key="4">
    <source>
        <dbReference type="Pfam" id="PF14008"/>
    </source>
</evidence>
<dbReference type="Pfam" id="PF16656">
    <property type="entry name" value="Pur_ac_phosph_N"/>
    <property type="match status" value="1"/>
</dbReference>
<dbReference type="InterPro" id="IPR008963">
    <property type="entry name" value="Purple_acid_Pase-like_N"/>
</dbReference>